<reference evidence="1 2" key="2">
    <citation type="submission" date="2018-11" db="EMBL/GenBank/DDBJ databases">
        <authorList>
            <consortium name="Pathogen Informatics"/>
        </authorList>
    </citation>
    <scope>NUCLEOTIDE SEQUENCE [LARGE SCALE GENOMIC DNA]</scope>
</reference>
<gene>
    <name evidence="1" type="ORF">TCNE_LOCUS529</name>
</gene>
<dbReference type="WBParaSite" id="TCNE_0000052801-mRNA-1">
    <property type="protein sequence ID" value="TCNE_0000052801-mRNA-1"/>
    <property type="gene ID" value="TCNE_0000052801"/>
</dbReference>
<accession>A0A183TWA9</accession>
<evidence type="ECO:0000313" key="3">
    <source>
        <dbReference type="WBParaSite" id="TCNE_0000052801-mRNA-1"/>
    </source>
</evidence>
<dbReference type="EMBL" id="UYWY01000254">
    <property type="protein sequence ID" value="VDM24390.1"/>
    <property type="molecule type" value="Genomic_DNA"/>
</dbReference>
<dbReference type="AlphaFoldDB" id="A0A183TWA9"/>
<protein>
    <submittedName>
        <fullName evidence="3">Transposase</fullName>
    </submittedName>
</protein>
<organism evidence="2 3">
    <name type="scientific">Toxocara canis</name>
    <name type="common">Canine roundworm</name>
    <dbReference type="NCBI Taxonomy" id="6265"/>
    <lineage>
        <taxon>Eukaryota</taxon>
        <taxon>Metazoa</taxon>
        <taxon>Ecdysozoa</taxon>
        <taxon>Nematoda</taxon>
        <taxon>Chromadorea</taxon>
        <taxon>Rhabditida</taxon>
        <taxon>Spirurina</taxon>
        <taxon>Ascaridomorpha</taxon>
        <taxon>Ascaridoidea</taxon>
        <taxon>Toxocaridae</taxon>
        <taxon>Toxocara</taxon>
    </lineage>
</organism>
<dbReference type="Proteomes" id="UP000050794">
    <property type="component" value="Unassembled WGS sequence"/>
</dbReference>
<name>A0A183TWA9_TOXCA</name>
<keyword evidence="2" id="KW-1185">Reference proteome</keyword>
<sequence length="90" mass="10049">MMHFLDDTGIVVCDISPGNIGHMTKTCKSYTYDVAIMINIRYVKNLQEKNGLPGRESNPGLARDRRGYSPLYYRGLVGVFEHAALIASNL</sequence>
<evidence type="ECO:0000313" key="1">
    <source>
        <dbReference type="EMBL" id="VDM24390.1"/>
    </source>
</evidence>
<evidence type="ECO:0000313" key="2">
    <source>
        <dbReference type="Proteomes" id="UP000050794"/>
    </source>
</evidence>
<proteinExistence type="predicted"/>
<reference evidence="3" key="1">
    <citation type="submission" date="2016-06" db="UniProtKB">
        <authorList>
            <consortium name="WormBaseParasite"/>
        </authorList>
    </citation>
    <scope>IDENTIFICATION</scope>
</reference>